<comment type="caution">
    <text evidence="1">The sequence shown here is derived from an EMBL/GenBank/DDBJ whole genome shotgun (WGS) entry which is preliminary data.</text>
</comment>
<dbReference type="InterPro" id="IPR006059">
    <property type="entry name" value="SBP"/>
</dbReference>
<dbReference type="PANTHER" id="PTHR43649">
    <property type="entry name" value="ARABINOSE-BINDING PROTEIN-RELATED"/>
    <property type="match status" value="1"/>
</dbReference>
<dbReference type="PANTHER" id="PTHR43649:SF17">
    <property type="entry name" value="ABC TRANSPORTER SOLUTE BINDING PROTEIN-SUGAR TRANSPORT"/>
    <property type="match status" value="1"/>
</dbReference>
<dbReference type="EMBL" id="MLJW01002008">
    <property type="protein sequence ID" value="OIQ75947.1"/>
    <property type="molecule type" value="Genomic_DNA"/>
</dbReference>
<proteinExistence type="predicted"/>
<dbReference type="InterPro" id="IPR050490">
    <property type="entry name" value="Bact_solute-bd_prot1"/>
</dbReference>
<dbReference type="AlphaFoldDB" id="A0A1J5QEL3"/>
<dbReference type="Gene3D" id="3.40.190.10">
    <property type="entry name" value="Periplasmic binding protein-like II"/>
    <property type="match status" value="1"/>
</dbReference>
<dbReference type="SUPFAM" id="SSF53850">
    <property type="entry name" value="Periplasmic binding protein-like II"/>
    <property type="match status" value="1"/>
</dbReference>
<gene>
    <name evidence="1" type="primary">msmE_6</name>
    <name evidence="1" type="ORF">GALL_423800</name>
</gene>
<sequence length="428" mass="46042">MKLNLKKSLGAIAAVAVMALATTAMSTGAQAATKKKTLNVWWYQKGDALGATWTDALTAFKKAHPDVKVNFQLKTWAQLQNAGNAMLSSSSGPDLTEWNKGNATAGTASQAGLLTDLTAYAKKYRWDKELTPSVKAYGQYTNGLMGNGNLYGVPSYGEYVSWFYNKATFAKYNVAVPKTFAELESALATFKAAGVPAIALAGKDYPMVHIAYGLVASKASLQWVKDYQSFAHPVNFNGPEWSFAANTIAKWNQAGYFEPNATGVDANTAVADFEKGTYPLLFGGTWLDQDVATKATFPWGKFAMPGKLSVGSAGNLFVIPSKSKQKDLAAEFINMILSTKYQNELAVKGGLPIAAAPGTLASLKDPTSKLTNGLFNSILKTQGLAMYPDWPVNGQYNELLAEGTQLLVDNNVANYIKKTAAFYNTNKP</sequence>
<evidence type="ECO:0000313" key="1">
    <source>
        <dbReference type="EMBL" id="OIQ75947.1"/>
    </source>
</evidence>
<name>A0A1J5QEL3_9ZZZZ</name>
<organism evidence="1">
    <name type="scientific">mine drainage metagenome</name>
    <dbReference type="NCBI Taxonomy" id="410659"/>
    <lineage>
        <taxon>unclassified sequences</taxon>
        <taxon>metagenomes</taxon>
        <taxon>ecological metagenomes</taxon>
    </lineage>
</organism>
<protein>
    <submittedName>
        <fullName evidence="1">Multiple sugar-binding protein</fullName>
    </submittedName>
</protein>
<accession>A0A1J5QEL3</accession>
<dbReference type="Pfam" id="PF01547">
    <property type="entry name" value="SBP_bac_1"/>
    <property type="match status" value="1"/>
</dbReference>
<reference evidence="1" key="1">
    <citation type="submission" date="2016-10" db="EMBL/GenBank/DDBJ databases">
        <title>Sequence of Gallionella enrichment culture.</title>
        <authorList>
            <person name="Poehlein A."/>
            <person name="Muehling M."/>
            <person name="Daniel R."/>
        </authorList>
    </citation>
    <scope>NUCLEOTIDE SEQUENCE</scope>
</reference>